<organism evidence="1 2">
    <name type="scientific">Portunus trituberculatus</name>
    <name type="common">Swimming crab</name>
    <name type="synonym">Neptunus trituberculatus</name>
    <dbReference type="NCBI Taxonomy" id="210409"/>
    <lineage>
        <taxon>Eukaryota</taxon>
        <taxon>Metazoa</taxon>
        <taxon>Ecdysozoa</taxon>
        <taxon>Arthropoda</taxon>
        <taxon>Crustacea</taxon>
        <taxon>Multicrustacea</taxon>
        <taxon>Malacostraca</taxon>
        <taxon>Eumalacostraca</taxon>
        <taxon>Eucarida</taxon>
        <taxon>Decapoda</taxon>
        <taxon>Pleocyemata</taxon>
        <taxon>Brachyura</taxon>
        <taxon>Eubrachyura</taxon>
        <taxon>Portunoidea</taxon>
        <taxon>Portunidae</taxon>
        <taxon>Portuninae</taxon>
        <taxon>Portunus</taxon>
    </lineage>
</organism>
<gene>
    <name evidence="1" type="ORF">E2C01_069918</name>
</gene>
<sequence>MNRQTTLGFIPAVSCTPHPIRLPAKQSSRTLNTRHNTSHQNILPFVSELYTQVFPQIFSTVPLSIREEPQMG</sequence>
<reference evidence="1 2" key="1">
    <citation type="submission" date="2019-05" db="EMBL/GenBank/DDBJ databases">
        <title>Another draft genome of Portunus trituberculatus and its Hox gene families provides insights of decapod evolution.</title>
        <authorList>
            <person name="Jeong J.-H."/>
            <person name="Song I."/>
            <person name="Kim S."/>
            <person name="Choi T."/>
            <person name="Kim D."/>
            <person name="Ryu S."/>
            <person name="Kim W."/>
        </authorList>
    </citation>
    <scope>NUCLEOTIDE SEQUENCE [LARGE SCALE GENOMIC DNA]</scope>
    <source>
        <tissue evidence="1">Muscle</tissue>
    </source>
</reference>
<proteinExistence type="predicted"/>
<protein>
    <submittedName>
        <fullName evidence="1">Uncharacterized protein</fullName>
    </submittedName>
</protein>
<keyword evidence="2" id="KW-1185">Reference proteome</keyword>
<comment type="caution">
    <text evidence="1">The sequence shown here is derived from an EMBL/GenBank/DDBJ whole genome shotgun (WGS) entry which is preliminary data.</text>
</comment>
<evidence type="ECO:0000313" key="1">
    <source>
        <dbReference type="EMBL" id="MPC75528.1"/>
    </source>
</evidence>
<accession>A0A5B7I3R7</accession>
<dbReference type="Proteomes" id="UP000324222">
    <property type="component" value="Unassembled WGS sequence"/>
</dbReference>
<dbReference type="AlphaFoldDB" id="A0A5B7I3R7"/>
<evidence type="ECO:0000313" key="2">
    <source>
        <dbReference type="Proteomes" id="UP000324222"/>
    </source>
</evidence>
<name>A0A5B7I3R7_PORTR</name>
<dbReference type="EMBL" id="VSRR010041332">
    <property type="protein sequence ID" value="MPC75528.1"/>
    <property type="molecule type" value="Genomic_DNA"/>
</dbReference>